<reference evidence="2 3" key="1">
    <citation type="journal article" date="2020" name="ISME J.">
        <title>Uncovering the hidden diversity of litter-decomposition mechanisms in mushroom-forming fungi.</title>
        <authorList>
            <person name="Floudas D."/>
            <person name="Bentzer J."/>
            <person name="Ahren D."/>
            <person name="Johansson T."/>
            <person name="Persson P."/>
            <person name="Tunlid A."/>
        </authorList>
    </citation>
    <scope>NUCLEOTIDE SEQUENCE [LARGE SCALE GENOMIC DNA]</scope>
    <source>
        <strain evidence="2 3">CBS 175.51</strain>
    </source>
</reference>
<gene>
    <name evidence="2" type="ORF">D9611_012835</name>
</gene>
<evidence type="ECO:0000256" key="1">
    <source>
        <dbReference type="SAM" id="MobiDB-lite"/>
    </source>
</evidence>
<evidence type="ECO:0000313" key="3">
    <source>
        <dbReference type="Proteomes" id="UP000541558"/>
    </source>
</evidence>
<dbReference type="AlphaFoldDB" id="A0A8H5F166"/>
<organism evidence="2 3">
    <name type="scientific">Ephemerocybe angulata</name>
    <dbReference type="NCBI Taxonomy" id="980116"/>
    <lineage>
        <taxon>Eukaryota</taxon>
        <taxon>Fungi</taxon>
        <taxon>Dikarya</taxon>
        <taxon>Basidiomycota</taxon>
        <taxon>Agaricomycotina</taxon>
        <taxon>Agaricomycetes</taxon>
        <taxon>Agaricomycetidae</taxon>
        <taxon>Agaricales</taxon>
        <taxon>Agaricineae</taxon>
        <taxon>Psathyrellaceae</taxon>
        <taxon>Ephemerocybe</taxon>
    </lineage>
</organism>
<proteinExistence type="predicted"/>
<protein>
    <submittedName>
        <fullName evidence="2">Uncharacterized protein</fullName>
    </submittedName>
</protein>
<feature type="region of interest" description="Disordered" evidence="1">
    <location>
        <begin position="58"/>
        <end position="80"/>
    </location>
</feature>
<evidence type="ECO:0000313" key="2">
    <source>
        <dbReference type="EMBL" id="KAF5319782.1"/>
    </source>
</evidence>
<dbReference type="EMBL" id="JAACJK010000173">
    <property type="protein sequence ID" value="KAF5319782.1"/>
    <property type="molecule type" value="Genomic_DNA"/>
</dbReference>
<keyword evidence="3" id="KW-1185">Reference proteome</keyword>
<comment type="caution">
    <text evidence="2">The sequence shown here is derived from an EMBL/GenBank/DDBJ whole genome shotgun (WGS) entry which is preliminary data.</text>
</comment>
<sequence length="148" mass="15994">MDGQAQAEEETGGPGLIPSPSHMLVAVAVGPHGASSSSLLSSLTAVLTEKRIQSLASHRSSSLLGRHTRAREPSFTAKNNPHAEVPVTVKNMSGCSQTRARHAAMLVQYPRRVQTEYRAHCGRMSPRVELTVSGDEEVDSLWGWDVDH</sequence>
<name>A0A8H5F166_9AGAR</name>
<dbReference type="Proteomes" id="UP000541558">
    <property type="component" value="Unassembled WGS sequence"/>
</dbReference>
<accession>A0A8H5F166</accession>